<reference evidence="14" key="2">
    <citation type="submission" date="2025-09" db="UniProtKB">
        <authorList>
            <consortium name="Ensembl"/>
        </authorList>
    </citation>
    <scope>IDENTIFICATION</scope>
</reference>
<keyword evidence="15" id="KW-1185">Reference proteome</keyword>
<dbReference type="CDD" id="cd01269">
    <property type="entry name" value="PTB_TBC1D1_like"/>
    <property type="match status" value="1"/>
</dbReference>
<name>A0A8C6XXA9_NAJNA</name>
<evidence type="ECO:0000256" key="10">
    <source>
        <dbReference type="SAM" id="Coils"/>
    </source>
</evidence>
<dbReference type="PANTHER" id="PTHR47219:SF14">
    <property type="entry name" value="TBC1 DOMAIN FAMILY MEMBER 4"/>
    <property type="match status" value="1"/>
</dbReference>
<keyword evidence="2" id="KW-0343">GTPase activation</keyword>
<dbReference type="InterPro" id="IPR035969">
    <property type="entry name" value="Rab-GAP_TBC_sf"/>
</dbReference>
<evidence type="ECO:0000256" key="7">
    <source>
        <dbReference type="ARBA" id="ARBA00022990"/>
    </source>
</evidence>
<dbReference type="FunFam" id="1.10.8.270:FF:000001">
    <property type="entry name" value="TBC1 domain family member 1"/>
    <property type="match status" value="1"/>
</dbReference>
<dbReference type="Pfam" id="PF11830">
    <property type="entry name" value="DUF3350"/>
    <property type="match status" value="1"/>
</dbReference>
<evidence type="ECO:0000256" key="4">
    <source>
        <dbReference type="ARBA" id="ARBA00022490"/>
    </source>
</evidence>
<accession>A0A8C6XXA9</accession>
<evidence type="ECO:0000256" key="9">
    <source>
        <dbReference type="ARBA" id="ARBA00081861"/>
    </source>
</evidence>
<dbReference type="AlphaFoldDB" id="A0A8C6XXA9"/>
<keyword evidence="7" id="KW-0007">Acetylation</keyword>
<organism evidence="14 15">
    <name type="scientific">Naja naja</name>
    <name type="common">Indian cobra</name>
    <dbReference type="NCBI Taxonomy" id="35670"/>
    <lineage>
        <taxon>Eukaryota</taxon>
        <taxon>Metazoa</taxon>
        <taxon>Chordata</taxon>
        <taxon>Craniata</taxon>
        <taxon>Vertebrata</taxon>
        <taxon>Euteleostomi</taxon>
        <taxon>Lepidosauria</taxon>
        <taxon>Squamata</taxon>
        <taxon>Bifurcata</taxon>
        <taxon>Unidentata</taxon>
        <taxon>Episquamata</taxon>
        <taxon>Toxicofera</taxon>
        <taxon>Serpentes</taxon>
        <taxon>Colubroidea</taxon>
        <taxon>Elapidae</taxon>
        <taxon>Elapinae</taxon>
        <taxon>Naja</taxon>
    </lineage>
</organism>
<dbReference type="CDD" id="cd00934">
    <property type="entry name" value="PTB"/>
    <property type="match status" value="1"/>
</dbReference>
<dbReference type="InterPro" id="IPR000195">
    <property type="entry name" value="Rab-GAP-TBC_dom"/>
</dbReference>
<evidence type="ECO:0000256" key="1">
    <source>
        <dbReference type="ARBA" id="ARBA00004496"/>
    </source>
</evidence>
<dbReference type="Gene3D" id="2.30.29.30">
    <property type="entry name" value="Pleckstrin-homology domain (PH domain)/Phosphotyrosine-binding domain (PTB)"/>
    <property type="match status" value="2"/>
</dbReference>
<dbReference type="Proteomes" id="UP000694559">
    <property type="component" value="Unplaced"/>
</dbReference>
<dbReference type="Ensembl" id="ENSNNAT00000020857.1">
    <property type="protein sequence ID" value="ENSNNAP00000019868.1"/>
    <property type="gene ID" value="ENSNNAG00000011498.1"/>
</dbReference>
<feature type="region of interest" description="Disordered" evidence="11">
    <location>
        <begin position="1"/>
        <end position="26"/>
    </location>
</feature>
<keyword evidence="10" id="KW-0175">Coiled coil</keyword>
<feature type="coiled-coil region" evidence="10">
    <location>
        <begin position="988"/>
        <end position="1043"/>
    </location>
</feature>
<gene>
    <name evidence="14" type="primary">TBC1D4</name>
</gene>
<feature type="domain" description="PID" evidence="12">
    <location>
        <begin position="308"/>
        <end position="380"/>
    </location>
</feature>
<dbReference type="GeneTree" id="ENSGT00940000158486"/>
<evidence type="ECO:0000259" key="13">
    <source>
        <dbReference type="PROSITE" id="PS50086"/>
    </source>
</evidence>
<dbReference type="InterPro" id="IPR011993">
    <property type="entry name" value="PH-like_dom_sf"/>
</dbReference>
<dbReference type="FunFam" id="1.10.10.2750:FF:000002">
    <property type="entry name" value="TBC1 domain family member 4"/>
    <property type="match status" value="1"/>
</dbReference>
<dbReference type="InterPro" id="IPR021785">
    <property type="entry name" value="DUF3350"/>
</dbReference>
<dbReference type="PROSITE" id="PS01179">
    <property type="entry name" value="PID"/>
    <property type="match status" value="2"/>
</dbReference>
<dbReference type="Gene3D" id="1.10.8.270">
    <property type="entry name" value="putative rabgap domain of human tbc1 domain family member 14 like domains"/>
    <property type="match status" value="1"/>
</dbReference>
<dbReference type="FunFam" id="1.10.472.80:FF:000003">
    <property type="entry name" value="Putative TBC1 domain family member 1"/>
    <property type="match status" value="1"/>
</dbReference>
<feature type="domain" description="Rab-GAP TBC" evidence="13">
    <location>
        <begin position="707"/>
        <end position="901"/>
    </location>
</feature>
<sequence length="1080" mass="122477">METAAPFPHPLAPEPEPGPGPGFGPVRPGGEKRFRLWYVGCTSLDRRATLPMLPWLMAEVRRRSQKPEPGAAAAAAREVLLLLGSPTLRCVPSSPGGAPGSAVFIFEHKAQHISRFVHNSQDLTYFAYLIKAQPDDPDSPVACHVFRATDPNQVPDVISSIRQASKVALKEDVKPNKENEDAFYNSQKFEVLYCGKVTVAHKKAPSSLIDDCIEKFHLHERQRLKLLNGPSSPLDSPFQEMEGSSGGTPGMFIVGSHTNLASLASCRTSFPERILEDSGVEDHAPSHVQPSDSEKNRTMLFQVGRFEINLISPDSKSVVLEKNFKDISSCSQGIKHIDHFGFICRESTEPGISQYACYVFQCASESLVDEIMLTLKQAFSTAAALQNAKTQVKLCEACPMHSLHKLCERIEGLYPPRAKLVIQRHLSSLSDNEQADIFERVQKMKPVSDQEENELLIFHLRQLCEAKQKTHIHIDEAPMVSFLSSVASQELQTRPRRSFSDPILLTVPDSYLETDDAGRNLGGIAIALRLIYCFTVLLQSSLSGLQRHDVEKRKRTSSVCSSDSLNAGGLTLAPRRISWRQRIFLRVASPMKKSPSAMQMQGRLPLISLLQNEDVQDQSGEKKNSEELQSLWRKAIHQQILLLRMEKENQKLEASRDELQSRKIKLDYEEVGTCQKDVISIWDKKLLNCRAKIRCDVEDIHTTLKDGVPKSRRGEIWQFLAVQHRVRHRLPNKQQPPDISYKDLLKQLTTQQHAILVDLGRTFPTHPYFSAQLGAGQLSLFNLLKAYSLLDKEVGYCQGISFVAGVLLLHMSEEQAFEMLKFLMYDLGFRKQYRPDMMSLQIQMYQLSRLLHDYHRDLYHHLEENEISPSLYAAPWFLTLFASQFPLGFVARIFDIIFLQGTEVIFKVALCLLSTQEESIMSCETFEGIVEFLKNTLPDMTQPQMEKIMAQVFEMDISKQLHAYEVEYHVLQDELQESLSPCEEIEASEKLERANSQLKRQNMDLLEKLQVAYAKIQGVESNLEEALRRESQMMTLIQSLEEEKALYQKALEKICSYLPQEALSDCEELLKEVNCPPNKF</sequence>
<dbReference type="OrthoDB" id="295078at2759"/>
<feature type="domain" description="PID" evidence="12">
    <location>
        <begin position="105"/>
        <end position="171"/>
    </location>
</feature>
<evidence type="ECO:0000259" key="12">
    <source>
        <dbReference type="PROSITE" id="PS01179"/>
    </source>
</evidence>
<keyword evidence="6" id="KW-0677">Repeat</keyword>
<reference evidence="14" key="1">
    <citation type="submission" date="2025-08" db="UniProtKB">
        <authorList>
            <consortium name="Ensembl"/>
        </authorList>
    </citation>
    <scope>IDENTIFICATION</scope>
</reference>
<proteinExistence type="predicted"/>
<dbReference type="SMART" id="SM00164">
    <property type="entry name" value="TBC"/>
    <property type="match status" value="1"/>
</dbReference>
<dbReference type="SUPFAM" id="SSF50729">
    <property type="entry name" value="PH domain-like"/>
    <property type="match status" value="2"/>
</dbReference>
<dbReference type="Pfam" id="PF00640">
    <property type="entry name" value="PID"/>
    <property type="match status" value="2"/>
</dbReference>
<dbReference type="InterPro" id="IPR050302">
    <property type="entry name" value="Rab_GAP_TBC_domain"/>
</dbReference>
<dbReference type="PANTHER" id="PTHR47219">
    <property type="entry name" value="RAB GTPASE-ACTIVATING PROTEIN 1-LIKE"/>
    <property type="match status" value="1"/>
</dbReference>
<evidence type="ECO:0000256" key="5">
    <source>
        <dbReference type="ARBA" id="ARBA00022553"/>
    </source>
</evidence>
<dbReference type="SUPFAM" id="SSF47923">
    <property type="entry name" value="Ypt/Rab-GAP domain of gyp1p"/>
    <property type="match status" value="2"/>
</dbReference>
<evidence type="ECO:0000256" key="3">
    <source>
        <dbReference type="ARBA" id="ARBA00022481"/>
    </source>
</evidence>
<evidence type="ECO:0000256" key="2">
    <source>
        <dbReference type="ARBA" id="ARBA00022468"/>
    </source>
</evidence>
<dbReference type="FunFam" id="2.30.29.30:FF:000076">
    <property type="entry name" value="TBC1 domain family member 4 isoform X1"/>
    <property type="match status" value="1"/>
</dbReference>
<dbReference type="Gene3D" id="1.10.472.80">
    <property type="entry name" value="Ypt/Rab-GAP domain of gyp1p, domain 3"/>
    <property type="match status" value="1"/>
</dbReference>
<feature type="compositionally biased region" description="Pro residues" evidence="11">
    <location>
        <begin position="7"/>
        <end position="22"/>
    </location>
</feature>
<comment type="subcellular location">
    <subcellularLocation>
        <location evidence="1">Cytoplasm</location>
    </subcellularLocation>
</comment>
<dbReference type="GO" id="GO:0005096">
    <property type="term" value="F:GTPase activator activity"/>
    <property type="evidence" value="ECO:0007669"/>
    <property type="project" value="UniProtKB-KW"/>
</dbReference>
<dbReference type="Pfam" id="PF00566">
    <property type="entry name" value="RabGAP-TBC"/>
    <property type="match status" value="1"/>
</dbReference>
<evidence type="ECO:0000313" key="14">
    <source>
        <dbReference type="Ensembl" id="ENSNNAP00000019868.1"/>
    </source>
</evidence>
<protein>
    <recommendedName>
        <fullName evidence="8">TBC1 domain family member 4</fullName>
    </recommendedName>
    <alternativeName>
        <fullName evidence="9">Akt substrate of 160 kDa</fullName>
    </alternativeName>
</protein>
<dbReference type="GO" id="GO:0005737">
    <property type="term" value="C:cytoplasm"/>
    <property type="evidence" value="ECO:0007669"/>
    <property type="project" value="UniProtKB-SubCell"/>
</dbReference>
<feature type="coiled-coil region" evidence="10">
    <location>
        <begin position="642"/>
        <end position="669"/>
    </location>
</feature>
<evidence type="ECO:0000256" key="11">
    <source>
        <dbReference type="SAM" id="MobiDB-lite"/>
    </source>
</evidence>
<dbReference type="PROSITE" id="PS50086">
    <property type="entry name" value="TBC_RABGAP"/>
    <property type="match status" value="1"/>
</dbReference>
<dbReference type="Gene3D" id="1.10.10.2750">
    <property type="match status" value="1"/>
</dbReference>
<dbReference type="SMART" id="SM00462">
    <property type="entry name" value="PTB"/>
    <property type="match status" value="2"/>
</dbReference>
<keyword evidence="3" id="KW-0488">Methylation</keyword>
<keyword evidence="4" id="KW-0963">Cytoplasm</keyword>
<dbReference type="GO" id="GO:0032869">
    <property type="term" value="P:cellular response to insulin stimulus"/>
    <property type="evidence" value="ECO:0007669"/>
    <property type="project" value="UniProtKB-ARBA"/>
</dbReference>
<keyword evidence="5" id="KW-0597">Phosphoprotein</keyword>
<dbReference type="InterPro" id="IPR006020">
    <property type="entry name" value="PTB/PI_dom"/>
</dbReference>
<evidence type="ECO:0000256" key="8">
    <source>
        <dbReference type="ARBA" id="ARBA00072013"/>
    </source>
</evidence>
<evidence type="ECO:0000313" key="15">
    <source>
        <dbReference type="Proteomes" id="UP000694559"/>
    </source>
</evidence>
<evidence type="ECO:0000256" key="6">
    <source>
        <dbReference type="ARBA" id="ARBA00022737"/>
    </source>
</evidence>